<keyword evidence="3" id="KW-1185">Reference proteome</keyword>
<dbReference type="Proteomes" id="UP000540929">
    <property type="component" value="Unassembled WGS sequence"/>
</dbReference>
<name>A0A7Y9WS56_9BURK</name>
<dbReference type="RefSeq" id="WP_179745583.1">
    <property type="nucleotide sequence ID" value="NZ_JACCAS010000002.1"/>
</dbReference>
<evidence type="ECO:0000256" key="1">
    <source>
        <dbReference type="SAM" id="SignalP"/>
    </source>
</evidence>
<feature type="chain" id="PRO_5030884688" description="Alanin-rich signal peptide protein" evidence="1">
    <location>
        <begin position="22"/>
        <end position="153"/>
    </location>
</feature>
<keyword evidence="1" id="KW-0732">Signal</keyword>
<comment type="caution">
    <text evidence="2">The sequence shown here is derived from an EMBL/GenBank/DDBJ whole genome shotgun (WGS) entry which is preliminary data.</text>
</comment>
<evidence type="ECO:0000313" key="3">
    <source>
        <dbReference type="Proteomes" id="UP000540929"/>
    </source>
</evidence>
<protein>
    <recommendedName>
        <fullName evidence="4">Alanin-rich signal peptide protein</fullName>
    </recommendedName>
</protein>
<gene>
    <name evidence="2" type="ORF">GGD40_005313</name>
</gene>
<evidence type="ECO:0000313" key="2">
    <source>
        <dbReference type="EMBL" id="NYH25742.1"/>
    </source>
</evidence>
<reference evidence="2 3" key="1">
    <citation type="submission" date="2020-07" db="EMBL/GenBank/DDBJ databases">
        <title>Exploring microbial biodiversity for novel pathways involved in the catabolism of aromatic compounds derived from lignin.</title>
        <authorList>
            <person name="Elkins J."/>
        </authorList>
    </citation>
    <scope>NUCLEOTIDE SEQUENCE [LARGE SCALE GENOMIC DNA]</scope>
    <source>
        <strain evidence="2 3">H2C3C</strain>
    </source>
</reference>
<evidence type="ECO:0008006" key="4">
    <source>
        <dbReference type="Google" id="ProtNLM"/>
    </source>
</evidence>
<dbReference type="EMBL" id="JACCAS010000002">
    <property type="protein sequence ID" value="NYH25742.1"/>
    <property type="molecule type" value="Genomic_DNA"/>
</dbReference>
<dbReference type="AlphaFoldDB" id="A0A7Y9WS56"/>
<sequence length="153" mass="14936">MNKPFLILALSAAFASSAAFAQASAPMAASAMSSGAVSAVCKDGTSYSGATMKGACHGHGGVNKKAASKMSAPAAAAAPAASSPAAAPKPMAAMSASAPAAGGGPGQVWVNTSTKVYHCSGDKYYGKTKQGSYMSEADAKAKGYHADHGKACQ</sequence>
<proteinExistence type="predicted"/>
<accession>A0A7Y9WS56</accession>
<feature type="signal peptide" evidence="1">
    <location>
        <begin position="1"/>
        <end position="21"/>
    </location>
</feature>
<organism evidence="2 3">
    <name type="scientific">Paraburkholderia bryophila</name>
    <dbReference type="NCBI Taxonomy" id="420952"/>
    <lineage>
        <taxon>Bacteria</taxon>
        <taxon>Pseudomonadati</taxon>
        <taxon>Pseudomonadota</taxon>
        <taxon>Betaproteobacteria</taxon>
        <taxon>Burkholderiales</taxon>
        <taxon>Burkholderiaceae</taxon>
        <taxon>Paraburkholderia</taxon>
    </lineage>
</organism>